<evidence type="ECO:0000313" key="3">
    <source>
        <dbReference type="Proteomes" id="UP000288246"/>
    </source>
</evidence>
<evidence type="ECO:0000313" key="2">
    <source>
        <dbReference type="EMBL" id="GCD19092.1"/>
    </source>
</evidence>
<comment type="caution">
    <text evidence="2">The sequence shown here is derived from an EMBL/GenBank/DDBJ whole genome shotgun (WGS) entry which is preliminary data.</text>
</comment>
<dbReference type="OrthoDB" id="4829003at2"/>
<dbReference type="RefSeq" id="WP_124341636.1">
    <property type="nucleotide sequence ID" value="NZ_BHYL01000050.1"/>
</dbReference>
<reference evidence="2 3" key="1">
    <citation type="submission" date="2018-11" db="EMBL/GenBank/DDBJ databases">
        <title>Draft genome sequence of Cellulomonas takizawaensis strain TKZ-21.</title>
        <authorList>
            <person name="Yamamura H."/>
            <person name="Hayashi T."/>
            <person name="Hamada M."/>
            <person name="Serisawa Y."/>
            <person name="Matsuyama K."/>
            <person name="Nakagawa Y."/>
            <person name="Otoguro M."/>
            <person name="Yanagida F."/>
            <person name="Hayakawa M."/>
        </authorList>
    </citation>
    <scope>NUCLEOTIDE SEQUENCE [LARGE SCALE GENOMIC DNA]</scope>
    <source>
        <strain evidence="2 3">TKZ-21</strain>
    </source>
</reference>
<protein>
    <submittedName>
        <fullName evidence="2">Uncharacterized protein</fullName>
    </submittedName>
</protein>
<accession>A0A401UWU7</accession>
<keyword evidence="3" id="KW-1185">Reference proteome</keyword>
<sequence>MLDQSIGLLLARDASVLESHSARPWAPVAEERPAREPQPHRPRVPRTRRALARGLHRVADAVQPACTFEAGHPAR</sequence>
<feature type="compositionally biased region" description="Basic and acidic residues" evidence="1">
    <location>
        <begin position="29"/>
        <end position="39"/>
    </location>
</feature>
<name>A0A401UWU7_9CELL</name>
<feature type="region of interest" description="Disordered" evidence="1">
    <location>
        <begin position="18"/>
        <end position="46"/>
    </location>
</feature>
<gene>
    <name evidence="2" type="ORF">CTKZ_06540</name>
</gene>
<proteinExistence type="predicted"/>
<dbReference type="EMBL" id="BHYL01000050">
    <property type="protein sequence ID" value="GCD19092.1"/>
    <property type="molecule type" value="Genomic_DNA"/>
</dbReference>
<organism evidence="2 3">
    <name type="scientific">Cellulomonas algicola</name>
    <dbReference type="NCBI Taxonomy" id="2071633"/>
    <lineage>
        <taxon>Bacteria</taxon>
        <taxon>Bacillati</taxon>
        <taxon>Actinomycetota</taxon>
        <taxon>Actinomycetes</taxon>
        <taxon>Micrococcales</taxon>
        <taxon>Cellulomonadaceae</taxon>
        <taxon>Cellulomonas</taxon>
    </lineage>
</organism>
<evidence type="ECO:0000256" key="1">
    <source>
        <dbReference type="SAM" id="MobiDB-lite"/>
    </source>
</evidence>
<dbReference type="Proteomes" id="UP000288246">
    <property type="component" value="Unassembled WGS sequence"/>
</dbReference>
<dbReference type="AlphaFoldDB" id="A0A401UWU7"/>